<evidence type="ECO:0008006" key="4">
    <source>
        <dbReference type="Google" id="ProtNLM"/>
    </source>
</evidence>
<dbReference type="RefSeq" id="WP_331207008.1">
    <property type="nucleotide sequence ID" value="NZ_JAZGQL010000005.1"/>
</dbReference>
<feature type="coiled-coil region" evidence="1">
    <location>
        <begin position="22"/>
        <end position="71"/>
    </location>
</feature>
<protein>
    <recommendedName>
        <fullName evidence="4">Phage tail tape measure protein</fullName>
    </recommendedName>
</protein>
<proteinExistence type="predicted"/>
<evidence type="ECO:0000313" key="3">
    <source>
        <dbReference type="Proteomes" id="UP001339911"/>
    </source>
</evidence>
<comment type="caution">
    <text evidence="2">The sequence shown here is derived from an EMBL/GenBank/DDBJ whole genome shotgun (WGS) entry which is preliminary data.</text>
</comment>
<keyword evidence="1" id="KW-0175">Coiled coil</keyword>
<dbReference type="Proteomes" id="UP001339911">
    <property type="component" value="Unassembled WGS sequence"/>
</dbReference>
<dbReference type="EMBL" id="JAZGQL010000005">
    <property type="protein sequence ID" value="MEE6306671.1"/>
    <property type="molecule type" value="Genomic_DNA"/>
</dbReference>
<organism evidence="2 3">
    <name type="scientific">Plantactinospora veratri</name>
    <dbReference type="NCBI Taxonomy" id="1436122"/>
    <lineage>
        <taxon>Bacteria</taxon>
        <taxon>Bacillati</taxon>
        <taxon>Actinomycetota</taxon>
        <taxon>Actinomycetes</taxon>
        <taxon>Micromonosporales</taxon>
        <taxon>Micromonosporaceae</taxon>
        <taxon>Plantactinospora</taxon>
    </lineage>
</organism>
<name>A0ABU7S9P9_9ACTN</name>
<gene>
    <name evidence="2" type="ORF">V1634_07520</name>
</gene>
<accession>A0ABU7S9P9</accession>
<evidence type="ECO:0000256" key="1">
    <source>
        <dbReference type="SAM" id="Coils"/>
    </source>
</evidence>
<evidence type="ECO:0000313" key="2">
    <source>
        <dbReference type="EMBL" id="MEE6306671.1"/>
    </source>
</evidence>
<keyword evidence="3" id="KW-1185">Reference proteome</keyword>
<sequence length="87" mass="9103">MASIEEVKAALAQAADQGNSTLNQIRSAIENTEQVLARLRAVAAGTGHPKIAEAINRAEQTKQRLTEAATMIQGSAVAAREYASVLG</sequence>
<reference evidence="2 3" key="1">
    <citation type="submission" date="2024-01" db="EMBL/GenBank/DDBJ databases">
        <title>Genome insights into Plantactinospora veratri sp. nov.</title>
        <authorList>
            <person name="Wang L."/>
        </authorList>
    </citation>
    <scope>NUCLEOTIDE SEQUENCE [LARGE SCALE GENOMIC DNA]</scope>
    <source>
        <strain evidence="2 3">NEAU-FHS4</strain>
    </source>
</reference>